<keyword evidence="2" id="KW-1185">Reference proteome</keyword>
<sequence>MKPLEVVRGVYGMCELLAPDFLTGRLLGTTPDSKARTVIRILGARHLIQAVLTARAGRTAHRIGGSVDAVHAASMVLLAALDVRYRTPAAANAVLALVFAAGECE</sequence>
<reference evidence="2" key="1">
    <citation type="journal article" date="2019" name="Int. J. Syst. Evol. Microbiol.">
        <title>The Global Catalogue of Microorganisms (GCM) 10K type strain sequencing project: providing services to taxonomists for standard genome sequencing and annotation.</title>
        <authorList>
            <consortium name="The Broad Institute Genomics Platform"/>
            <consortium name="The Broad Institute Genome Sequencing Center for Infectious Disease"/>
            <person name="Wu L."/>
            <person name="Ma J."/>
        </authorList>
    </citation>
    <scope>NUCLEOTIDE SEQUENCE [LARGE SCALE GENOMIC DNA]</scope>
    <source>
        <strain evidence="2">JCM 18514</strain>
    </source>
</reference>
<name>A0ABP9SMF5_9MICC</name>
<proteinExistence type="predicted"/>
<comment type="caution">
    <text evidence="1">The sequence shown here is derived from an EMBL/GenBank/DDBJ whole genome shotgun (WGS) entry which is preliminary data.</text>
</comment>
<protein>
    <submittedName>
        <fullName evidence="1">Uncharacterized protein</fullName>
    </submittedName>
</protein>
<accession>A0ABP9SMF5</accession>
<evidence type="ECO:0000313" key="2">
    <source>
        <dbReference type="Proteomes" id="UP001500200"/>
    </source>
</evidence>
<dbReference type="Proteomes" id="UP001500200">
    <property type="component" value="Unassembled WGS sequence"/>
</dbReference>
<dbReference type="RefSeq" id="WP_345451701.1">
    <property type="nucleotide sequence ID" value="NZ_BAABKK010000028.1"/>
</dbReference>
<gene>
    <name evidence="1" type="ORF">GCM10023346_38040</name>
</gene>
<dbReference type="EMBL" id="BAABKK010000028">
    <property type="protein sequence ID" value="GAA5199104.1"/>
    <property type="molecule type" value="Genomic_DNA"/>
</dbReference>
<organism evidence="1 2">
    <name type="scientific">Arthrobacter gyeryongensis</name>
    <dbReference type="NCBI Taxonomy" id="1650592"/>
    <lineage>
        <taxon>Bacteria</taxon>
        <taxon>Bacillati</taxon>
        <taxon>Actinomycetota</taxon>
        <taxon>Actinomycetes</taxon>
        <taxon>Micrococcales</taxon>
        <taxon>Micrococcaceae</taxon>
        <taxon>Arthrobacter</taxon>
    </lineage>
</organism>
<evidence type="ECO:0000313" key="1">
    <source>
        <dbReference type="EMBL" id="GAA5199104.1"/>
    </source>
</evidence>